<comment type="caution">
    <text evidence="4">The sequence shown here is derived from an EMBL/GenBank/DDBJ whole genome shotgun (WGS) entry which is preliminary data.</text>
</comment>
<keyword evidence="1" id="KW-0238">DNA-binding</keyword>
<feature type="DNA-binding region" description="Homeobox" evidence="1">
    <location>
        <begin position="203"/>
        <end position="269"/>
    </location>
</feature>
<dbReference type="InterPro" id="IPR001356">
    <property type="entry name" value="HD"/>
</dbReference>
<feature type="compositionally biased region" description="Polar residues" evidence="2">
    <location>
        <begin position="14"/>
        <end position="28"/>
    </location>
</feature>
<name>A0AAN6V335_9PEZI</name>
<sequence>MAYLNGHASYYSDGYTSARPSQNAQPGYSPQKEQRTALSVLEMLNPAPRHQLRRADTTPPSGAASPGHGTWSPSGGSTSPNNYTFSTSSSTVGWEDSRPPARGNDLTPIHHQNEPRAWLPPIVAPAESPIRCGYGGHGNHSPSRTSGHHPAQGHGARTHVSTGSYGNGVYFGTLGSERDVSTPSTRDGSEGPSSISSSSAAAASKSRQNFTPAQIKTFMDAAEAKILENDDRCKFKREEMEQIAAEANVALKQVETWYTNHRRRGFPQQTVDVLHREIQRVGRRCRELVQEADQLRQQAGADANDTDAETTPEGAAARAAQLEAMHLAARLTELENWEREAVQRLAKFRNKVRGEVG</sequence>
<feature type="compositionally biased region" description="Low complexity" evidence="2">
    <location>
        <begin position="65"/>
        <end position="80"/>
    </location>
</feature>
<keyword evidence="1" id="KW-0539">Nucleus</keyword>
<dbReference type="GO" id="GO:0003677">
    <property type="term" value="F:DNA binding"/>
    <property type="evidence" value="ECO:0007669"/>
    <property type="project" value="UniProtKB-UniRule"/>
</dbReference>
<reference evidence="4" key="1">
    <citation type="journal article" date="2023" name="Mol. Phylogenet. Evol.">
        <title>Genome-scale phylogeny and comparative genomics of the fungal order Sordariales.</title>
        <authorList>
            <person name="Hensen N."/>
            <person name="Bonometti L."/>
            <person name="Westerberg I."/>
            <person name="Brannstrom I.O."/>
            <person name="Guillou S."/>
            <person name="Cros-Aarteil S."/>
            <person name="Calhoun S."/>
            <person name="Haridas S."/>
            <person name="Kuo A."/>
            <person name="Mondo S."/>
            <person name="Pangilinan J."/>
            <person name="Riley R."/>
            <person name="LaButti K."/>
            <person name="Andreopoulos B."/>
            <person name="Lipzen A."/>
            <person name="Chen C."/>
            <person name="Yan M."/>
            <person name="Daum C."/>
            <person name="Ng V."/>
            <person name="Clum A."/>
            <person name="Steindorff A."/>
            <person name="Ohm R.A."/>
            <person name="Martin F."/>
            <person name="Silar P."/>
            <person name="Natvig D.O."/>
            <person name="Lalanne C."/>
            <person name="Gautier V."/>
            <person name="Ament-Velasquez S.L."/>
            <person name="Kruys A."/>
            <person name="Hutchinson M.I."/>
            <person name="Powell A.J."/>
            <person name="Barry K."/>
            <person name="Miller A.N."/>
            <person name="Grigoriev I.V."/>
            <person name="Debuchy R."/>
            <person name="Gladieux P."/>
            <person name="Hiltunen Thoren M."/>
            <person name="Johannesson H."/>
        </authorList>
    </citation>
    <scope>NUCLEOTIDE SEQUENCE</scope>
    <source>
        <strain evidence="4">CBS 141.50</strain>
    </source>
</reference>
<dbReference type="CDD" id="cd00086">
    <property type="entry name" value="homeodomain"/>
    <property type="match status" value="1"/>
</dbReference>
<dbReference type="RefSeq" id="XP_062637220.1">
    <property type="nucleotide sequence ID" value="XM_062780635.1"/>
</dbReference>
<evidence type="ECO:0000313" key="5">
    <source>
        <dbReference type="Proteomes" id="UP001302676"/>
    </source>
</evidence>
<accession>A0AAN6V335</accession>
<evidence type="ECO:0000256" key="2">
    <source>
        <dbReference type="SAM" id="MobiDB-lite"/>
    </source>
</evidence>
<dbReference type="InterPro" id="IPR009057">
    <property type="entry name" value="Homeodomain-like_sf"/>
</dbReference>
<proteinExistence type="predicted"/>
<keyword evidence="1" id="KW-0371">Homeobox</keyword>
<feature type="compositionally biased region" description="Polar residues" evidence="2">
    <location>
        <begin position="81"/>
        <end position="92"/>
    </location>
</feature>
<keyword evidence="5" id="KW-1185">Reference proteome</keyword>
<dbReference type="EMBL" id="MU853582">
    <property type="protein sequence ID" value="KAK4143849.1"/>
    <property type="molecule type" value="Genomic_DNA"/>
</dbReference>
<feature type="region of interest" description="Disordered" evidence="2">
    <location>
        <begin position="133"/>
        <end position="208"/>
    </location>
</feature>
<organism evidence="4 5">
    <name type="scientific">Dichotomopilus funicola</name>
    <dbReference type="NCBI Taxonomy" id="1934379"/>
    <lineage>
        <taxon>Eukaryota</taxon>
        <taxon>Fungi</taxon>
        <taxon>Dikarya</taxon>
        <taxon>Ascomycota</taxon>
        <taxon>Pezizomycotina</taxon>
        <taxon>Sordariomycetes</taxon>
        <taxon>Sordariomycetidae</taxon>
        <taxon>Sordariales</taxon>
        <taxon>Chaetomiaceae</taxon>
        <taxon>Dichotomopilus</taxon>
    </lineage>
</organism>
<protein>
    <recommendedName>
        <fullName evidence="3">Homeobox domain-containing protein</fullName>
    </recommendedName>
</protein>
<evidence type="ECO:0000313" key="4">
    <source>
        <dbReference type="EMBL" id="KAK4143849.1"/>
    </source>
</evidence>
<dbReference type="GeneID" id="87817248"/>
<comment type="subcellular location">
    <subcellularLocation>
        <location evidence="1">Nucleus</location>
    </subcellularLocation>
</comment>
<feature type="compositionally biased region" description="Low complexity" evidence="2">
    <location>
        <begin position="193"/>
        <end position="206"/>
    </location>
</feature>
<dbReference type="Gene3D" id="1.10.10.60">
    <property type="entry name" value="Homeodomain-like"/>
    <property type="match status" value="1"/>
</dbReference>
<evidence type="ECO:0000259" key="3">
    <source>
        <dbReference type="PROSITE" id="PS50071"/>
    </source>
</evidence>
<dbReference type="AlphaFoldDB" id="A0AAN6V335"/>
<dbReference type="Proteomes" id="UP001302676">
    <property type="component" value="Unassembled WGS sequence"/>
</dbReference>
<evidence type="ECO:0000256" key="1">
    <source>
        <dbReference type="PROSITE-ProRule" id="PRU00108"/>
    </source>
</evidence>
<dbReference type="GO" id="GO:0005634">
    <property type="term" value="C:nucleus"/>
    <property type="evidence" value="ECO:0007669"/>
    <property type="project" value="UniProtKB-SubCell"/>
</dbReference>
<dbReference type="PROSITE" id="PS50071">
    <property type="entry name" value="HOMEOBOX_2"/>
    <property type="match status" value="1"/>
</dbReference>
<dbReference type="SUPFAM" id="SSF46689">
    <property type="entry name" value="Homeodomain-like"/>
    <property type="match status" value="1"/>
</dbReference>
<reference evidence="4" key="2">
    <citation type="submission" date="2023-05" db="EMBL/GenBank/DDBJ databases">
        <authorList>
            <consortium name="Lawrence Berkeley National Laboratory"/>
            <person name="Steindorff A."/>
            <person name="Hensen N."/>
            <person name="Bonometti L."/>
            <person name="Westerberg I."/>
            <person name="Brannstrom I.O."/>
            <person name="Guillou S."/>
            <person name="Cros-Aarteil S."/>
            <person name="Calhoun S."/>
            <person name="Haridas S."/>
            <person name="Kuo A."/>
            <person name="Mondo S."/>
            <person name="Pangilinan J."/>
            <person name="Riley R."/>
            <person name="Labutti K."/>
            <person name="Andreopoulos B."/>
            <person name="Lipzen A."/>
            <person name="Chen C."/>
            <person name="Yanf M."/>
            <person name="Daum C."/>
            <person name="Ng V."/>
            <person name="Clum A."/>
            <person name="Ohm R."/>
            <person name="Martin F."/>
            <person name="Silar P."/>
            <person name="Natvig D."/>
            <person name="Lalanne C."/>
            <person name="Gautier V."/>
            <person name="Ament-Velasquez S.L."/>
            <person name="Kruys A."/>
            <person name="Hutchinson M.I."/>
            <person name="Powell A.J."/>
            <person name="Barry K."/>
            <person name="Miller A.N."/>
            <person name="Grigoriev I.V."/>
            <person name="Debuchy R."/>
            <person name="Gladieux P."/>
            <person name="Thoren M.H."/>
            <person name="Johannesson H."/>
        </authorList>
    </citation>
    <scope>NUCLEOTIDE SEQUENCE</scope>
    <source>
        <strain evidence="4">CBS 141.50</strain>
    </source>
</reference>
<gene>
    <name evidence="4" type="ORF">C8A04DRAFT_28417</name>
</gene>
<feature type="domain" description="Homeobox" evidence="3">
    <location>
        <begin position="201"/>
        <end position="268"/>
    </location>
</feature>
<feature type="region of interest" description="Disordered" evidence="2">
    <location>
        <begin position="13"/>
        <end position="112"/>
    </location>
</feature>